<evidence type="ECO:0000313" key="4">
    <source>
        <dbReference type="EMBL" id="CAL4771431.1"/>
    </source>
</evidence>
<dbReference type="EMBL" id="CAMXCT020000862">
    <property type="protein sequence ID" value="CAL1137494.1"/>
    <property type="molecule type" value="Genomic_DNA"/>
</dbReference>
<reference evidence="2" key="1">
    <citation type="submission" date="2022-10" db="EMBL/GenBank/DDBJ databases">
        <authorList>
            <person name="Chen Y."/>
            <person name="Dougan E. K."/>
            <person name="Chan C."/>
            <person name="Rhodes N."/>
            <person name="Thang M."/>
        </authorList>
    </citation>
    <scope>NUCLEOTIDE SEQUENCE</scope>
</reference>
<reference evidence="3" key="2">
    <citation type="submission" date="2024-04" db="EMBL/GenBank/DDBJ databases">
        <authorList>
            <person name="Chen Y."/>
            <person name="Shah S."/>
            <person name="Dougan E. K."/>
            <person name="Thang M."/>
            <person name="Chan C."/>
        </authorList>
    </citation>
    <scope>NUCLEOTIDE SEQUENCE [LARGE SCALE GENOMIC DNA]</scope>
</reference>
<dbReference type="EMBL" id="CAMXCT010000862">
    <property type="protein sequence ID" value="CAI3984119.1"/>
    <property type="molecule type" value="Genomic_DNA"/>
</dbReference>
<dbReference type="InterPro" id="IPR025048">
    <property type="entry name" value="DUF3987"/>
</dbReference>
<keyword evidence="5" id="KW-1185">Reference proteome</keyword>
<name>A0A9P1C2Z0_9DINO</name>
<feature type="region of interest" description="Disordered" evidence="1">
    <location>
        <begin position="1437"/>
        <end position="1463"/>
    </location>
</feature>
<proteinExistence type="predicted"/>
<dbReference type="Pfam" id="PF13148">
    <property type="entry name" value="DUF3987"/>
    <property type="match status" value="1"/>
</dbReference>
<feature type="region of interest" description="Disordered" evidence="1">
    <location>
        <begin position="939"/>
        <end position="958"/>
    </location>
</feature>
<dbReference type="OrthoDB" id="418190at2759"/>
<protein>
    <submittedName>
        <fullName evidence="4">CxC5 like cysteine cluster associated with KDZ domain-containing protein</fullName>
    </submittedName>
</protein>
<evidence type="ECO:0000256" key="1">
    <source>
        <dbReference type="SAM" id="MobiDB-lite"/>
    </source>
</evidence>
<evidence type="ECO:0000313" key="3">
    <source>
        <dbReference type="EMBL" id="CAL1137494.1"/>
    </source>
</evidence>
<evidence type="ECO:0000313" key="2">
    <source>
        <dbReference type="EMBL" id="CAI3984119.1"/>
    </source>
</evidence>
<sequence>MAEVSWAALLQPLEASAAATVVLILQLVPIPLAGAVLRSLAWAWHKQSLASNSSENVVWKVARYLPALTCGQRTVAPLLSSLKGLQKDCPTLPVVRVSSARSQCPCGHDLREKAPVAEATIANNAAASRRTSSNRYKVYSLNAGLLWADFVEQQCPACRKYFLGNWSFKRQQSGFGHISNLQCQSSAADGFFIIPRYRSFFAVEIALLKHLTDSLHFSGGSMKAAVLVWAMRHSEAWQQDLLLGPDRTQLPHTISNLLSAWYSWRAFDMAGQLAEPIVWDMTPAGFDASLLAHTAAIREQHLDWVAAHIKACPRCRDNPCVIVDGKAGARRLICAGTDGTVSFPDLGVEFASGCTNFAHAKHQHCSACRHLPEHDHLIADQLSVLGTEEREDADGQGLEIMYVVQCKDPSDASQVVELLLPHQEVRKDLLLTFERGLLPQKTDHRNKKAAKAKGSRQKARWLRKNDASCSSILAPKKARVKKKPRLPAKPAKLEPTECTVDKDTHRRRRTTGGILTCVLSCGLLADFIEMWRGEQMELVYVFLLQFLKDMQTRGVSISCVAYDNACKLWKTVQEKKDSRPPWSTNFSQIGLVLDHFHKRNHTWCLKNLPQTNPDTPQNAALLKNKNTEACEQLNSWITGRTKSSLEMPPGRFAIYWRTLFQQHNVWLEAEADCLRRRFAKGKMQHVFIVHDQRPHLGAVEQYMVQAQGATAKPLAWFQLADEKAAHLELLAALRCEGLKCLMHGALMLTECSTVARHPRFLSRCTHCKMSPLRHFLCLALVCGARAAKRGKYTPAMPEERTMNGKDVRQATKLLETMCPFPSETMAQTVPCSWQFAGALARATSLHQSCAFVHLLIMLSLVLNAVQVRFGGILGKFPNILMLQHGEPGDGKSIALWLVLQVLYYFDTIKSKHDAARHRIDSRRYEEAKRAYEGALAINDPEAEEPVPPTKPEKRDSVQNKGTFYGLGCLLEKQGGRAFLALHEGKSWLSEAFEHAKGGGLEDLNQILDHDIYKNNPATGQSRFHVRNPHVVGAVLMHLEELLDIGKKGDSVAGLPRFLIGHFLSVCSKVCPENLSAQEMQNLLLEDPNYFNDLSYDEIVKAATNLLLLADAAFPSQRRRDDEVGPAASRYSEIRGIHTMEFAEGVVSSFQQDFNEMVDDYRKAKKAGDAKAALLSKDKTRPLQFIPGIHIFEQGLLHLLSLASVPADQWQNLSPEDMVRKVAAVNPDVFFSDFLPSSVPPCATQQSVDAAFSLSRWFQSVYHFSTNAAQKLDEFRKDRLIKTDLPQPSAQAFAEKLQKAAAATLIDPGNTFLTMDRVTYKRFVFDASNTDAEVYAKHCDLILLALIGFIAIGHGNWAKVKYAEDDPNFMLAANRLQLFSPEVSFQELRAAVPFNEGPLPNLDQDNADTVCQALVKLLKGFPIAIDKLPDIQALAVHADIPPSQPDPGASQAVATSPHKKPEEQHVLTQVALGNPEASDDEPPAKRLKDEPLQVADLRNHKDTMTKMLAWILKQKNHSMPQWRLNEKVREVHPTTEKSYVLAAKVTKLLISATLAVPTPNKTNSFDLVKVPQEDRDSIVIELEKVGILKPGDKQKVTVQLGKRDTAAVFEECKFQECMALCAEGFKGHAE</sequence>
<dbReference type="EMBL" id="CAMXCT030000862">
    <property type="protein sequence ID" value="CAL4771431.1"/>
    <property type="molecule type" value="Genomic_DNA"/>
</dbReference>
<organism evidence="2">
    <name type="scientific">Cladocopium goreaui</name>
    <dbReference type="NCBI Taxonomy" id="2562237"/>
    <lineage>
        <taxon>Eukaryota</taxon>
        <taxon>Sar</taxon>
        <taxon>Alveolata</taxon>
        <taxon>Dinophyceae</taxon>
        <taxon>Suessiales</taxon>
        <taxon>Symbiodiniaceae</taxon>
        <taxon>Cladocopium</taxon>
    </lineage>
</organism>
<accession>A0A9P1C2Z0</accession>
<evidence type="ECO:0000313" key="5">
    <source>
        <dbReference type="Proteomes" id="UP001152797"/>
    </source>
</evidence>
<gene>
    <name evidence="2" type="ORF">C1SCF055_LOCUS11669</name>
</gene>
<dbReference type="Proteomes" id="UP001152797">
    <property type="component" value="Unassembled WGS sequence"/>
</dbReference>
<comment type="caution">
    <text evidence="2">The sequence shown here is derived from an EMBL/GenBank/DDBJ whole genome shotgun (WGS) entry which is preliminary data.</text>
</comment>